<dbReference type="Proteomes" id="UP000017861">
    <property type="component" value="Unassembled WGS sequence"/>
</dbReference>
<proteinExistence type="predicted"/>
<dbReference type="EMBL" id="AYLP01000008">
    <property type="protein sequence ID" value="ESS69866.1"/>
    <property type="molecule type" value="Genomic_DNA"/>
</dbReference>
<accession>V5DR01</accession>
<keyword evidence="1" id="KW-1133">Transmembrane helix</keyword>
<reference evidence="2 3" key="1">
    <citation type="journal article" date="2014" name="Genome Announc.">
        <title>Trypanosoma cruzi Clone Dm28c Draft Genome Sequence.</title>
        <authorList>
            <person name="Grisard E.C."/>
            <person name="Teixeira S.M."/>
            <person name="de Almeida L.G."/>
            <person name="Stoco P.H."/>
            <person name="Gerber A.L."/>
            <person name="Talavera-Lopez C."/>
            <person name="Lima O.C."/>
            <person name="Andersson B."/>
            <person name="de Vasconcelos A.T."/>
        </authorList>
    </citation>
    <scope>NUCLEOTIDE SEQUENCE [LARGE SCALE GENOMIC DNA]</scope>
    <source>
        <strain evidence="2 3">Dm28c</strain>
    </source>
</reference>
<dbReference type="VEuPathDB" id="TriTrypDB:TCDM_01289"/>
<feature type="transmembrane region" description="Helical" evidence="1">
    <location>
        <begin position="31"/>
        <end position="53"/>
    </location>
</feature>
<keyword evidence="1" id="KW-0472">Membrane</keyword>
<gene>
    <name evidence="2" type="ORF">TCDM_01289</name>
</gene>
<keyword evidence="1" id="KW-0812">Transmembrane</keyword>
<protein>
    <submittedName>
        <fullName evidence="2">Uncharacterized protein</fullName>
    </submittedName>
</protein>
<sequence length="75" mass="9041">MKFPFSPSPSLCVCVCGFCWRCGSVFQMQCFYLFLWLDRFFFFFFFFSCFFFGGRGQPFFAQQQLREESYLCVCV</sequence>
<organism evidence="2 3">
    <name type="scientific">Trypanosoma cruzi Dm28c</name>
    <dbReference type="NCBI Taxonomy" id="1416333"/>
    <lineage>
        <taxon>Eukaryota</taxon>
        <taxon>Discoba</taxon>
        <taxon>Euglenozoa</taxon>
        <taxon>Kinetoplastea</taxon>
        <taxon>Metakinetoplastina</taxon>
        <taxon>Trypanosomatida</taxon>
        <taxon>Trypanosomatidae</taxon>
        <taxon>Trypanosoma</taxon>
        <taxon>Schizotrypanum</taxon>
    </lineage>
</organism>
<evidence type="ECO:0000313" key="3">
    <source>
        <dbReference type="Proteomes" id="UP000017861"/>
    </source>
</evidence>
<dbReference type="AlphaFoldDB" id="V5DR01"/>
<comment type="caution">
    <text evidence="2">The sequence shown here is derived from an EMBL/GenBank/DDBJ whole genome shotgun (WGS) entry which is preliminary data.</text>
</comment>
<evidence type="ECO:0000313" key="2">
    <source>
        <dbReference type="EMBL" id="ESS69866.1"/>
    </source>
</evidence>
<name>V5DR01_TRYCR</name>
<evidence type="ECO:0000256" key="1">
    <source>
        <dbReference type="SAM" id="Phobius"/>
    </source>
</evidence>